<dbReference type="KEGG" id="ddl:Desdi_1375"/>
<feature type="signal peptide" evidence="2">
    <location>
        <begin position="1"/>
        <end position="27"/>
    </location>
</feature>
<keyword evidence="2" id="KW-0732">Signal</keyword>
<evidence type="ECO:0000313" key="3">
    <source>
        <dbReference type="EMBL" id="AGA68880.1"/>
    </source>
</evidence>
<reference evidence="4" key="1">
    <citation type="submission" date="2012-02" db="EMBL/GenBank/DDBJ databases">
        <title>Complete sequence of Desulfitobacterium dichloroeliminans LMG P-21439.</title>
        <authorList>
            <person name="Lucas S."/>
            <person name="Han J."/>
            <person name="Lapidus A."/>
            <person name="Cheng J.-F."/>
            <person name="Goodwin L."/>
            <person name="Pitluck S."/>
            <person name="Peters L."/>
            <person name="Ovchinnikova G."/>
            <person name="Teshima H."/>
            <person name="Detter J.C."/>
            <person name="Han C."/>
            <person name="Tapia R."/>
            <person name="Land M."/>
            <person name="Hauser L."/>
            <person name="Kyrpides N."/>
            <person name="Ivanova N."/>
            <person name="Pagani I."/>
            <person name="Kruse T."/>
            <person name="de Vos W.M."/>
            <person name="Boon N."/>
            <person name="Smidt H."/>
            <person name="Woyke T."/>
        </authorList>
    </citation>
    <scope>NUCLEOTIDE SEQUENCE [LARGE SCALE GENOMIC DNA]</scope>
    <source>
        <strain evidence="4">LMG P-21439 / DCA1</strain>
    </source>
</reference>
<dbReference type="AlphaFoldDB" id="L0F774"/>
<feature type="compositionally biased region" description="Low complexity" evidence="1">
    <location>
        <begin position="70"/>
        <end position="101"/>
    </location>
</feature>
<organism evidence="3 4">
    <name type="scientific">Desulfitobacterium dichloroeliminans (strain LMG P-21439 / DCA1)</name>
    <dbReference type="NCBI Taxonomy" id="871963"/>
    <lineage>
        <taxon>Bacteria</taxon>
        <taxon>Bacillati</taxon>
        <taxon>Bacillota</taxon>
        <taxon>Clostridia</taxon>
        <taxon>Eubacteriales</taxon>
        <taxon>Desulfitobacteriaceae</taxon>
        <taxon>Desulfitobacterium</taxon>
    </lineage>
</organism>
<proteinExistence type="predicted"/>
<feature type="compositionally biased region" description="Polar residues" evidence="1">
    <location>
        <begin position="51"/>
        <end position="61"/>
    </location>
</feature>
<evidence type="ECO:0000313" key="4">
    <source>
        <dbReference type="Proteomes" id="UP000010797"/>
    </source>
</evidence>
<dbReference type="OrthoDB" id="1813693at2"/>
<keyword evidence="4" id="KW-1185">Reference proteome</keyword>
<feature type="region of interest" description="Disordered" evidence="1">
    <location>
        <begin position="165"/>
        <end position="209"/>
    </location>
</feature>
<gene>
    <name evidence="3" type="ordered locus">Desdi_1375</name>
</gene>
<dbReference type="EMBL" id="CP003344">
    <property type="protein sequence ID" value="AGA68880.1"/>
    <property type="molecule type" value="Genomic_DNA"/>
</dbReference>
<dbReference type="Proteomes" id="UP000010797">
    <property type="component" value="Chromosome"/>
</dbReference>
<sequence>MKNLKNSLLVSALSLGIVMGGVGIASAATSTDYSQRIADWIKNDPNPMVMNMNSTVPTSAAPTGATLVDSSSASSSNSTQATPNNTQQPTTQPAVQPSPQQFTSAQVAPQKPAAEQTAPQSVTLRQPVVSGANMSQSDLYNQMVNNCIEWDQQMMQQYANPQNRAAMQQQWQNRVQPSHNVQKSNPNWNSNYGSNGNRMSENGSGSMGW</sequence>
<dbReference type="HOGENOM" id="CLU_1313749_0_0_9"/>
<accession>L0F774</accession>
<evidence type="ECO:0000256" key="2">
    <source>
        <dbReference type="SAM" id="SignalP"/>
    </source>
</evidence>
<protein>
    <submittedName>
        <fullName evidence="3">Uncharacterized protein</fullName>
    </submittedName>
</protein>
<dbReference type="RefSeq" id="WP_015261876.1">
    <property type="nucleotide sequence ID" value="NC_019903.1"/>
</dbReference>
<evidence type="ECO:0000256" key="1">
    <source>
        <dbReference type="SAM" id="MobiDB-lite"/>
    </source>
</evidence>
<feature type="chain" id="PRO_5003941326" evidence="2">
    <location>
        <begin position="28"/>
        <end position="209"/>
    </location>
</feature>
<name>L0F774_DESDL</name>
<feature type="region of interest" description="Disordered" evidence="1">
    <location>
        <begin position="49"/>
        <end position="125"/>
    </location>
</feature>